<dbReference type="STRING" id="1817772.A2527_14385"/>
<evidence type="ECO:0000256" key="8">
    <source>
        <dbReference type="ARBA" id="ARBA00022777"/>
    </source>
</evidence>
<accession>A0A1F6G4S4</accession>
<dbReference type="PANTHER" id="PTHR45339:SF1">
    <property type="entry name" value="HYBRID SIGNAL TRANSDUCTION HISTIDINE KINASE J"/>
    <property type="match status" value="1"/>
</dbReference>
<dbReference type="InterPro" id="IPR001789">
    <property type="entry name" value="Sig_transdc_resp-reg_receiver"/>
</dbReference>
<feature type="modified residue" description="4-aspartylphosphate" evidence="13">
    <location>
        <position position="460"/>
    </location>
</feature>
<reference evidence="16 17" key="1">
    <citation type="journal article" date="2016" name="Nat. Commun.">
        <title>Thousands of microbial genomes shed light on interconnected biogeochemical processes in an aquifer system.</title>
        <authorList>
            <person name="Anantharaman K."/>
            <person name="Brown C.T."/>
            <person name="Hug L.A."/>
            <person name="Sharon I."/>
            <person name="Castelle C.J."/>
            <person name="Probst A.J."/>
            <person name="Thomas B.C."/>
            <person name="Singh A."/>
            <person name="Wilkins M.J."/>
            <person name="Karaoz U."/>
            <person name="Brodie E.L."/>
            <person name="Williams K.H."/>
            <person name="Hubbard S.S."/>
            <person name="Banfield J.F."/>
        </authorList>
    </citation>
    <scope>NUCLEOTIDE SEQUENCE [LARGE SCALE GENOMIC DNA]</scope>
</reference>
<dbReference type="Pfam" id="PF02518">
    <property type="entry name" value="HATPase_c"/>
    <property type="match status" value="1"/>
</dbReference>
<evidence type="ECO:0000259" key="14">
    <source>
        <dbReference type="PROSITE" id="PS50109"/>
    </source>
</evidence>
<feature type="domain" description="Response regulatory" evidence="15">
    <location>
        <begin position="411"/>
        <end position="526"/>
    </location>
</feature>
<feature type="modified residue" description="4-aspartylphosphate" evidence="13">
    <location>
        <position position="56"/>
    </location>
</feature>
<dbReference type="Gene3D" id="3.30.565.10">
    <property type="entry name" value="Histidine kinase-like ATPase, C-terminal domain"/>
    <property type="match status" value="1"/>
</dbReference>
<dbReference type="PANTHER" id="PTHR45339">
    <property type="entry name" value="HYBRID SIGNAL TRANSDUCTION HISTIDINE KINASE J"/>
    <property type="match status" value="1"/>
</dbReference>
<dbReference type="FunFam" id="1.10.287.130:FF:000004">
    <property type="entry name" value="Ethylene receptor 1"/>
    <property type="match status" value="1"/>
</dbReference>
<dbReference type="SUPFAM" id="SSF55874">
    <property type="entry name" value="ATPase domain of HSP90 chaperone/DNA topoisomerase II/histidine kinase"/>
    <property type="match status" value="1"/>
</dbReference>
<dbReference type="CDD" id="cd17546">
    <property type="entry name" value="REC_hyHK_CKI1_RcsC-like"/>
    <property type="match status" value="1"/>
</dbReference>
<evidence type="ECO:0000256" key="13">
    <source>
        <dbReference type="PROSITE-ProRule" id="PRU00169"/>
    </source>
</evidence>
<evidence type="ECO:0000256" key="10">
    <source>
        <dbReference type="ARBA" id="ARBA00022989"/>
    </source>
</evidence>
<dbReference type="EMBL" id="MFNE01000053">
    <property type="protein sequence ID" value="OGG93109.1"/>
    <property type="molecule type" value="Genomic_DNA"/>
</dbReference>
<dbReference type="InterPro" id="IPR011006">
    <property type="entry name" value="CheY-like_superfamily"/>
</dbReference>
<dbReference type="PROSITE" id="PS50109">
    <property type="entry name" value="HIS_KIN"/>
    <property type="match status" value="1"/>
</dbReference>
<dbReference type="AlphaFoldDB" id="A0A1F6G4S4"/>
<evidence type="ECO:0000256" key="9">
    <source>
        <dbReference type="ARBA" id="ARBA00022840"/>
    </source>
</evidence>
<feature type="domain" description="Histidine kinase" evidence="14">
    <location>
        <begin position="167"/>
        <end position="389"/>
    </location>
</feature>
<dbReference type="GO" id="GO:0000155">
    <property type="term" value="F:phosphorelay sensor kinase activity"/>
    <property type="evidence" value="ECO:0007669"/>
    <property type="project" value="InterPro"/>
</dbReference>
<evidence type="ECO:0000256" key="5">
    <source>
        <dbReference type="ARBA" id="ARBA00022679"/>
    </source>
</evidence>
<comment type="subcellular location">
    <subcellularLocation>
        <location evidence="2">Membrane</location>
    </subcellularLocation>
</comment>
<dbReference type="Pfam" id="PF00512">
    <property type="entry name" value="HisKA"/>
    <property type="match status" value="1"/>
</dbReference>
<keyword evidence="12" id="KW-0472">Membrane</keyword>
<comment type="caution">
    <text evidence="16">The sequence shown here is derived from an EMBL/GenBank/DDBJ whole genome shotgun (WGS) entry which is preliminary data.</text>
</comment>
<dbReference type="PRINTS" id="PR00344">
    <property type="entry name" value="BCTRLSENSOR"/>
</dbReference>
<dbReference type="Gene3D" id="3.40.50.2300">
    <property type="match status" value="2"/>
</dbReference>
<evidence type="ECO:0000256" key="2">
    <source>
        <dbReference type="ARBA" id="ARBA00004370"/>
    </source>
</evidence>
<dbReference type="GO" id="GO:0016020">
    <property type="term" value="C:membrane"/>
    <property type="evidence" value="ECO:0007669"/>
    <property type="project" value="UniProtKB-SubCell"/>
</dbReference>
<evidence type="ECO:0000256" key="3">
    <source>
        <dbReference type="ARBA" id="ARBA00012438"/>
    </source>
</evidence>
<keyword evidence="9" id="KW-0067">ATP-binding</keyword>
<dbReference type="Gene3D" id="1.10.287.130">
    <property type="match status" value="1"/>
</dbReference>
<dbReference type="InterPro" id="IPR003661">
    <property type="entry name" value="HisK_dim/P_dom"/>
</dbReference>
<organism evidence="16 17">
    <name type="scientific">Candidatus Lambdaproteobacteria bacterium RIFOXYD2_FULL_50_16</name>
    <dbReference type="NCBI Taxonomy" id="1817772"/>
    <lineage>
        <taxon>Bacteria</taxon>
        <taxon>Pseudomonadati</taxon>
        <taxon>Pseudomonadota</taxon>
        <taxon>Candidatus Lambdaproteobacteria</taxon>
    </lineage>
</organism>
<dbReference type="InterPro" id="IPR004358">
    <property type="entry name" value="Sig_transdc_His_kin-like_C"/>
</dbReference>
<proteinExistence type="predicted"/>
<sequence>MDKTKAKILIVDDLPQNLVVMGEILSEVDAELVKVTSGEAALEALLTHRFALILLDVQMPILDGYQTAELIRHNPKTKTIPIIFITAINKEDVHVFEGYKVGAVDYLFKPINPDILVSKVSVFLALFNQQRALEWANQELVLARQEAFNAMEEAKMANYAKTQFLSNMSHEIRTPMNAVLGFAEILLEDAQGEDQKRFLQYIHKAGQSLMRIINDILDLAKIESGVLSVLSVPISLIELADEMKGLFSLIAEKKGLELQVDFQPQNPPWIMFDRLRINQILFNLIGNALKFTESGFVRLVIKVEPEGADSKTVCLTISVEDSGVGIPIELQGNIFDPFVQVKQGAKFIEGTGLGLNIVQKLTEHFGGSLTLESVPGKGSHFTCKFSGIATAKAEKSETSETYCPLFPQNKLVLVVDDMAINSELIIQILHNYPYQVEVASDGLEAIEKANQLKVDVILMDLKMPLMDGFEATRILKEGEKTKHIPVVAVTADAFSVNEQSQKFGFAAVIYKPLKPSQLFEVLNNLLAI</sequence>
<gene>
    <name evidence="16" type="ORF">A2527_14385</name>
</gene>
<dbReference type="Proteomes" id="UP000178449">
    <property type="component" value="Unassembled WGS sequence"/>
</dbReference>
<keyword evidence="4 13" id="KW-0597">Phosphoprotein</keyword>
<dbReference type="SMART" id="SM00448">
    <property type="entry name" value="REC"/>
    <property type="match status" value="2"/>
</dbReference>
<dbReference type="InterPro" id="IPR036097">
    <property type="entry name" value="HisK_dim/P_sf"/>
</dbReference>
<comment type="catalytic activity">
    <reaction evidence="1">
        <text>ATP + protein L-histidine = ADP + protein N-phospho-L-histidine.</text>
        <dbReference type="EC" id="2.7.13.3"/>
    </reaction>
</comment>
<dbReference type="SMART" id="SM00388">
    <property type="entry name" value="HisKA"/>
    <property type="match status" value="1"/>
</dbReference>
<evidence type="ECO:0000256" key="12">
    <source>
        <dbReference type="ARBA" id="ARBA00023136"/>
    </source>
</evidence>
<feature type="domain" description="Response regulatory" evidence="15">
    <location>
        <begin position="7"/>
        <end position="124"/>
    </location>
</feature>
<evidence type="ECO:0000313" key="16">
    <source>
        <dbReference type="EMBL" id="OGG93109.1"/>
    </source>
</evidence>
<dbReference type="PROSITE" id="PS50110">
    <property type="entry name" value="RESPONSE_REGULATORY"/>
    <property type="match status" value="2"/>
</dbReference>
<dbReference type="InterPro" id="IPR005467">
    <property type="entry name" value="His_kinase_dom"/>
</dbReference>
<dbReference type="EC" id="2.7.13.3" evidence="3"/>
<evidence type="ECO:0000259" key="15">
    <source>
        <dbReference type="PROSITE" id="PS50110"/>
    </source>
</evidence>
<dbReference type="SMART" id="SM00387">
    <property type="entry name" value="HATPase_c"/>
    <property type="match status" value="1"/>
</dbReference>
<dbReference type="SUPFAM" id="SSF52172">
    <property type="entry name" value="CheY-like"/>
    <property type="match status" value="2"/>
</dbReference>
<keyword evidence="11" id="KW-0902">Two-component regulatory system</keyword>
<dbReference type="GO" id="GO:0005524">
    <property type="term" value="F:ATP binding"/>
    <property type="evidence" value="ECO:0007669"/>
    <property type="project" value="UniProtKB-KW"/>
</dbReference>
<evidence type="ECO:0000256" key="11">
    <source>
        <dbReference type="ARBA" id="ARBA00023012"/>
    </source>
</evidence>
<evidence type="ECO:0000256" key="4">
    <source>
        <dbReference type="ARBA" id="ARBA00022553"/>
    </source>
</evidence>
<evidence type="ECO:0000256" key="7">
    <source>
        <dbReference type="ARBA" id="ARBA00022741"/>
    </source>
</evidence>
<protein>
    <recommendedName>
        <fullName evidence="3">histidine kinase</fullName>
        <ecNumber evidence="3">2.7.13.3</ecNumber>
    </recommendedName>
</protein>
<dbReference type="InterPro" id="IPR003594">
    <property type="entry name" value="HATPase_dom"/>
</dbReference>
<keyword evidence="8" id="KW-0418">Kinase</keyword>
<keyword evidence="7" id="KW-0547">Nucleotide-binding</keyword>
<dbReference type="InterPro" id="IPR036890">
    <property type="entry name" value="HATPase_C_sf"/>
</dbReference>
<keyword evidence="5" id="KW-0808">Transferase</keyword>
<evidence type="ECO:0000256" key="6">
    <source>
        <dbReference type="ARBA" id="ARBA00022692"/>
    </source>
</evidence>
<name>A0A1F6G4S4_9PROT</name>
<dbReference type="CDD" id="cd00082">
    <property type="entry name" value="HisKA"/>
    <property type="match status" value="1"/>
</dbReference>
<keyword evidence="6" id="KW-0812">Transmembrane</keyword>
<dbReference type="SUPFAM" id="SSF47384">
    <property type="entry name" value="Homodimeric domain of signal transducing histidine kinase"/>
    <property type="match status" value="1"/>
</dbReference>
<keyword evidence="10" id="KW-1133">Transmembrane helix</keyword>
<dbReference type="Pfam" id="PF00072">
    <property type="entry name" value="Response_reg"/>
    <property type="match status" value="2"/>
</dbReference>
<evidence type="ECO:0000256" key="1">
    <source>
        <dbReference type="ARBA" id="ARBA00000085"/>
    </source>
</evidence>
<evidence type="ECO:0000313" key="17">
    <source>
        <dbReference type="Proteomes" id="UP000178449"/>
    </source>
</evidence>